<gene>
    <name evidence="4" type="ORF">SAMN05444353_1602</name>
</gene>
<evidence type="ECO:0000313" key="4">
    <source>
        <dbReference type="EMBL" id="SEE42357.1"/>
    </source>
</evidence>
<dbReference type="RefSeq" id="WP_053974390.1">
    <property type="nucleotide sequence ID" value="NZ_FNUE01000002.1"/>
</dbReference>
<dbReference type="Proteomes" id="UP000183071">
    <property type="component" value="Unassembled WGS sequence"/>
</dbReference>
<dbReference type="Pfam" id="PF14292">
    <property type="entry name" value="SusE"/>
    <property type="match status" value="1"/>
</dbReference>
<keyword evidence="5" id="KW-1185">Reference proteome</keyword>
<sequence length="375" mass="40445">MMKNIKRFSAITFIGLFMLIFNSCDDNSELFTISNPTPPTLAELGFTDLELDAVNTNNPAVTLNWMEADYGQQASINYNIEFAMDEAFTSPVVAATVTGRSSVTLSVNEVNSAAGNAGLNPFEWATLYTRVIATLGSQNSESAVSNTIQFRVYPYFNYTFNDFYLVGDATAPGWENNNNNPALFRDASDSNVYYYTGKFAGNGHFKVLSTKGLWQPQYGTDSASKNPDGTSSGEVGANLGSGSDPERFPYAGGDGIPEGFYTFKINFASNTFSFDSFDASGITSPASLTLQGSSTANVTMNQLSFDGHLWYANSVRLTPGDVSFVTDSGANWGSSSSFSGVAANGGDAIPVIVEDDYDVWFNDLTGRYILIPLNL</sequence>
<evidence type="ECO:0000313" key="5">
    <source>
        <dbReference type="Proteomes" id="UP000183071"/>
    </source>
</evidence>
<protein>
    <recommendedName>
        <fullName evidence="3">SusE outer membrane protein domain-containing protein</fullName>
    </recommendedName>
</protein>
<comment type="caution">
    <text evidence="4">The sequence shown here is derived from an EMBL/GenBank/DDBJ whole genome shotgun (WGS) entry which is preliminary data.</text>
</comment>
<reference evidence="4 5" key="1">
    <citation type="submission" date="2016-10" db="EMBL/GenBank/DDBJ databases">
        <authorList>
            <person name="Varghese N."/>
            <person name="Submissions S."/>
        </authorList>
    </citation>
    <scope>NUCLEOTIDE SEQUENCE [LARGE SCALE GENOMIC DNA]</scope>
    <source>
        <strain evidence="4 5">DSW-5</strain>
    </source>
</reference>
<evidence type="ECO:0000256" key="1">
    <source>
        <dbReference type="SAM" id="MobiDB-lite"/>
    </source>
</evidence>
<feature type="signal peptide" evidence="2">
    <location>
        <begin position="1"/>
        <end position="23"/>
    </location>
</feature>
<keyword evidence="2" id="KW-0732">Signal</keyword>
<name>A0A1H5IQJ0_9FLAO</name>
<proteinExistence type="predicted"/>
<feature type="region of interest" description="Disordered" evidence="1">
    <location>
        <begin position="219"/>
        <end position="246"/>
    </location>
</feature>
<feature type="chain" id="PRO_5045666840" description="SusE outer membrane protein domain-containing protein" evidence="2">
    <location>
        <begin position="24"/>
        <end position="375"/>
    </location>
</feature>
<evidence type="ECO:0000256" key="2">
    <source>
        <dbReference type="SAM" id="SignalP"/>
    </source>
</evidence>
<feature type="domain" description="SusE outer membrane protein" evidence="3">
    <location>
        <begin position="28"/>
        <end position="131"/>
    </location>
</feature>
<dbReference type="InterPro" id="IPR025970">
    <property type="entry name" value="SusE"/>
</dbReference>
<organism evidence="4 5">
    <name type="scientific">Polaribacter dokdonensis DSW-5</name>
    <dbReference type="NCBI Taxonomy" id="1300348"/>
    <lineage>
        <taxon>Bacteria</taxon>
        <taxon>Pseudomonadati</taxon>
        <taxon>Bacteroidota</taxon>
        <taxon>Flavobacteriia</taxon>
        <taxon>Flavobacteriales</taxon>
        <taxon>Flavobacteriaceae</taxon>
    </lineage>
</organism>
<accession>A0A1H5IQJ0</accession>
<feature type="compositionally biased region" description="Polar residues" evidence="1">
    <location>
        <begin position="219"/>
        <end position="233"/>
    </location>
</feature>
<dbReference type="Gene3D" id="2.60.40.3620">
    <property type="match status" value="1"/>
</dbReference>
<evidence type="ECO:0000259" key="3">
    <source>
        <dbReference type="Pfam" id="PF14292"/>
    </source>
</evidence>
<dbReference type="EMBL" id="FNUE01000002">
    <property type="protein sequence ID" value="SEE42357.1"/>
    <property type="molecule type" value="Genomic_DNA"/>
</dbReference>